<organism evidence="1 2">
    <name type="scientific">Aureibaculum algae</name>
    <dbReference type="NCBI Taxonomy" id="2584122"/>
    <lineage>
        <taxon>Bacteria</taxon>
        <taxon>Pseudomonadati</taxon>
        <taxon>Bacteroidota</taxon>
        <taxon>Flavobacteriia</taxon>
        <taxon>Flavobacteriales</taxon>
        <taxon>Flavobacteriaceae</taxon>
        <taxon>Aureibaculum</taxon>
    </lineage>
</organism>
<dbReference type="Gene3D" id="2.40.160.20">
    <property type="match status" value="1"/>
</dbReference>
<dbReference type="OrthoDB" id="627554at2"/>
<keyword evidence="2" id="KW-1185">Reference proteome</keyword>
<proteinExistence type="predicted"/>
<dbReference type="AlphaFoldDB" id="A0A5B7TPZ6"/>
<sequence length="372" mass="42438">MKYKIVTGILFFMINLTLWAQKEGHTSLHIEYFYGTILKHKNKVSHLAITNPDGFILSYNHKTTPKNNNLAAYNFPDWGISFIYHNFDNAVLGTTFTTQLNYSLYFGNRARKNLFYIKLGQGISYNTNPFDLETNNKNIAFGSHLLANTTLGINYKHKKVFNAFDATLGLMLSHYSNGTIKSPNLGLNTLSLTTGISYNFDVDNPIDYTQSTNLNNSNDKEGIKLNLQLSGGINSAGNLGTKQFPFYVGTVYLDKRLNRKSILQFGSELFISKFLKELITYNAVAFPEFPEEDGNSDYKRVSLMIGHELDINNFSIITQLGYYVYYPYKYETRYYERVGVKKYFGQKWFATASIKAHLFLAESIDLGIGIRL</sequence>
<gene>
    <name evidence="1" type="ORF">FF125_03370</name>
</gene>
<dbReference type="RefSeq" id="WP_138948454.1">
    <property type="nucleotide sequence ID" value="NZ_CP040749.1"/>
</dbReference>
<dbReference type="EMBL" id="CP040749">
    <property type="protein sequence ID" value="QCX37521.1"/>
    <property type="molecule type" value="Genomic_DNA"/>
</dbReference>
<dbReference type="Proteomes" id="UP000306229">
    <property type="component" value="Chromosome"/>
</dbReference>
<name>A0A5B7TPZ6_9FLAO</name>
<accession>A0A5B7TPZ6</accession>
<dbReference type="KEGG" id="fbe:FF125_03370"/>
<evidence type="ECO:0000313" key="1">
    <source>
        <dbReference type="EMBL" id="QCX37521.1"/>
    </source>
</evidence>
<dbReference type="GO" id="GO:0016787">
    <property type="term" value="F:hydrolase activity"/>
    <property type="evidence" value="ECO:0007669"/>
    <property type="project" value="UniProtKB-KW"/>
</dbReference>
<evidence type="ECO:0000313" key="2">
    <source>
        <dbReference type="Proteomes" id="UP000306229"/>
    </source>
</evidence>
<dbReference type="Pfam" id="PF09411">
    <property type="entry name" value="PagL"/>
    <property type="match status" value="1"/>
</dbReference>
<protein>
    <submittedName>
        <fullName evidence="1">Acyloxyacyl hydrolase</fullName>
    </submittedName>
</protein>
<keyword evidence="1" id="KW-0378">Hydrolase</keyword>
<reference evidence="1 2" key="1">
    <citation type="submission" date="2019-05" db="EMBL/GenBank/DDBJ databases">
        <title>Algicella ahnfeltiae gen. nov., sp. nov., a novel marine bacterium of the family Flavobacteriaceae isolated from a red alga.</title>
        <authorList>
            <person name="Nedashkovskaya O.I."/>
            <person name="Kukhlevskiy A.D."/>
            <person name="Kim S.-G."/>
            <person name="Zhukova N.V."/>
            <person name="Mikhailov V.V."/>
        </authorList>
    </citation>
    <scope>NUCLEOTIDE SEQUENCE [LARGE SCALE GENOMIC DNA]</scope>
    <source>
        <strain evidence="1 2">10Alg115</strain>
    </source>
</reference>
<dbReference type="InterPro" id="IPR018550">
    <property type="entry name" value="Lipid-A_deacylase-rel"/>
</dbReference>